<feature type="region of interest" description="Disordered" evidence="1">
    <location>
        <begin position="1"/>
        <end position="20"/>
    </location>
</feature>
<accession>I7GE19</accession>
<dbReference type="EMBL" id="AB173834">
    <property type="protein sequence ID" value="BAE90896.1"/>
    <property type="molecule type" value="mRNA"/>
</dbReference>
<dbReference type="PRINTS" id="PR02045">
    <property type="entry name" value="F138DOMAIN"/>
</dbReference>
<feature type="compositionally biased region" description="Basic residues" evidence="1">
    <location>
        <begin position="52"/>
        <end position="61"/>
    </location>
</feature>
<protein>
    <submittedName>
        <fullName evidence="2">Macaca fascicularis brain cDNA clone: QmoA-10575, similar to human nuclear domain 10 protein (NDP52), mRNA, RefSeq: NM_005831.3</fullName>
    </submittedName>
</protein>
<name>I7GE19_MACFA</name>
<feature type="compositionally biased region" description="Low complexity" evidence="1">
    <location>
        <begin position="78"/>
        <end position="91"/>
    </location>
</feature>
<proteinExistence type="evidence at transcript level"/>
<dbReference type="AlphaFoldDB" id="I7GE19"/>
<organism evidence="2">
    <name type="scientific">Macaca fascicularis</name>
    <name type="common">Crab-eating macaque</name>
    <name type="synonym">Cynomolgus monkey</name>
    <dbReference type="NCBI Taxonomy" id="9541"/>
    <lineage>
        <taxon>Eukaryota</taxon>
        <taxon>Metazoa</taxon>
        <taxon>Chordata</taxon>
        <taxon>Craniata</taxon>
        <taxon>Vertebrata</taxon>
        <taxon>Euteleostomi</taxon>
        <taxon>Mammalia</taxon>
        <taxon>Eutheria</taxon>
        <taxon>Euarchontoglires</taxon>
        <taxon>Primates</taxon>
        <taxon>Haplorrhini</taxon>
        <taxon>Catarrhini</taxon>
        <taxon>Cercopithecidae</taxon>
        <taxon>Cercopithecinae</taxon>
        <taxon>Macaca</taxon>
    </lineage>
</organism>
<sequence>MLTGWAVKGEESHPGTQTGSCYVAQAGLELASSDPPASVSHGAGITGVSHHAWPRPRRGHPASHLGPLDPDHEGGGDQSQQAQPASSHAAP</sequence>
<evidence type="ECO:0000313" key="2">
    <source>
        <dbReference type="EMBL" id="BAE90896.1"/>
    </source>
</evidence>
<reference evidence="2" key="1">
    <citation type="journal article" date="2007" name="PLoS Biol.">
        <title>Rate of evolution in brain-expressed genes in humans and other primates.</title>
        <authorList>
            <person name="Wang H.-Y."/>
            <person name="Chien H.-C."/>
            <person name="Osada N."/>
            <person name="Hashimoto K."/>
            <person name="Sugano S."/>
            <person name="Gojobori T."/>
            <person name="Chou C.-K."/>
            <person name="Tsai S.-F."/>
            <person name="Wu C.-I."/>
            <person name="Shen C.-K.J."/>
        </authorList>
    </citation>
    <scope>NUCLEOTIDE SEQUENCE</scope>
</reference>
<feature type="region of interest" description="Disordered" evidence="1">
    <location>
        <begin position="31"/>
        <end position="91"/>
    </location>
</feature>
<evidence type="ECO:0000256" key="1">
    <source>
        <dbReference type="SAM" id="MobiDB-lite"/>
    </source>
</evidence>